<evidence type="ECO:0000313" key="3">
    <source>
        <dbReference type="Proteomes" id="UP001229346"/>
    </source>
</evidence>
<proteinExistence type="predicted"/>
<dbReference type="PANTHER" id="PTHR40112">
    <property type="entry name" value="H2HPP ISOMERASE"/>
    <property type="match status" value="1"/>
</dbReference>
<gene>
    <name evidence="2" type="ORF">J2T15_005015</name>
</gene>
<feature type="domain" description="Cupin type-2" evidence="1">
    <location>
        <begin position="29"/>
        <end position="87"/>
    </location>
</feature>
<dbReference type="Gene3D" id="2.60.120.10">
    <property type="entry name" value="Jelly Rolls"/>
    <property type="match status" value="1"/>
</dbReference>
<dbReference type="EMBL" id="JAUSSU010000011">
    <property type="protein sequence ID" value="MDQ0115548.1"/>
    <property type="molecule type" value="Genomic_DNA"/>
</dbReference>
<dbReference type="InterPro" id="IPR025499">
    <property type="entry name" value="KdgF"/>
</dbReference>
<dbReference type="SUPFAM" id="SSF51182">
    <property type="entry name" value="RmlC-like cupins"/>
    <property type="match status" value="1"/>
</dbReference>
<dbReference type="RefSeq" id="WP_307207282.1">
    <property type="nucleotide sequence ID" value="NZ_JAUSST010000002.1"/>
</dbReference>
<evidence type="ECO:0000259" key="1">
    <source>
        <dbReference type="Pfam" id="PF07883"/>
    </source>
</evidence>
<dbReference type="PIRSF" id="PIRSF029883">
    <property type="entry name" value="KdgF"/>
    <property type="match status" value="1"/>
</dbReference>
<keyword evidence="3" id="KW-1185">Reference proteome</keyword>
<evidence type="ECO:0000313" key="2">
    <source>
        <dbReference type="EMBL" id="MDQ0115548.1"/>
    </source>
</evidence>
<protein>
    <submittedName>
        <fullName evidence="2">Quercetin dioxygenase-like cupin family protein</fullName>
    </submittedName>
</protein>
<sequence>MSRLNNWENAEPGVKRKMFNPGETIMMMEVHFEEGAEGYMHSHVHEQLSYCLEGQLEFTVNGEKTVISAGETVFIPSNAEHGCRALKKSRLLDAFTPLRLDLLAEKI</sequence>
<dbReference type="Proteomes" id="UP001229346">
    <property type="component" value="Unassembled WGS sequence"/>
</dbReference>
<dbReference type="CDD" id="cd02238">
    <property type="entry name" value="cupin_KdgF"/>
    <property type="match status" value="1"/>
</dbReference>
<dbReference type="InterPro" id="IPR013096">
    <property type="entry name" value="Cupin_2"/>
</dbReference>
<reference evidence="2 3" key="1">
    <citation type="submission" date="2023-07" db="EMBL/GenBank/DDBJ databases">
        <title>Sorghum-associated microbial communities from plants grown in Nebraska, USA.</title>
        <authorList>
            <person name="Schachtman D."/>
        </authorList>
    </citation>
    <scope>NUCLEOTIDE SEQUENCE [LARGE SCALE GENOMIC DNA]</scope>
    <source>
        <strain evidence="2 3">CC482</strain>
    </source>
</reference>
<dbReference type="InterPro" id="IPR052535">
    <property type="entry name" value="Bacilysin_H2HPP_isomerase"/>
</dbReference>
<dbReference type="InterPro" id="IPR014710">
    <property type="entry name" value="RmlC-like_jellyroll"/>
</dbReference>
<dbReference type="Pfam" id="PF07883">
    <property type="entry name" value="Cupin_2"/>
    <property type="match status" value="1"/>
</dbReference>
<organism evidence="2 3">
    <name type="scientific">Paenibacillus harenae</name>
    <dbReference type="NCBI Taxonomy" id="306543"/>
    <lineage>
        <taxon>Bacteria</taxon>
        <taxon>Bacillati</taxon>
        <taxon>Bacillota</taxon>
        <taxon>Bacilli</taxon>
        <taxon>Bacillales</taxon>
        <taxon>Paenibacillaceae</taxon>
        <taxon>Paenibacillus</taxon>
    </lineage>
</organism>
<accession>A0ABT9U7K6</accession>
<comment type="caution">
    <text evidence="2">The sequence shown here is derived from an EMBL/GenBank/DDBJ whole genome shotgun (WGS) entry which is preliminary data.</text>
</comment>
<dbReference type="PANTHER" id="PTHR40112:SF1">
    <property type="entry name" value="H2HPP ISOMERASE"/>
    <property type="match status" value="1"/>
</dbReference>
<name>A0ABT9U7K6_PAEHA</name>
<dbReference type="InterPro" id="IPR011051">
    <property type="entry name" value="RmlC_Cupin_sf"/>
</dbReference>